<dbReference type="GO" id="GO:0009927">
    <property type="term" value="F:histidine phosphotransfer kinase activity"/>
    <property type="evidence" value="ECO:0007669"/>
    <property type="project" value="TreeGrafter"/>
</dbReference>
<keyword evidence="5" id="KW-0597">Phosphoprotein</keyword>
<dbReference type="SUPFAM" id="SSF52172">
    <property type="entry name" value="CheY-like"/>
    <property type="match status" value="1"/>
</dbReference>
<sequence>MVGTATSPGGFVASPSAAYIVSVDPSAGGSAHRHAPSHPRTMTMYDEELGRRPLEEFNDVEFSMYYPSGCPAPVSSCPPDSRAPYLLPTFTKNEVERLTSLWYYTQHIETDAELLSRLQLVVDTVQDVMQRDCTVLGLMDHDRYTSITTSNVPLATLSRQETVCAHTIMQPSGTVFMLPDMSDDWRFAKSPHIVAGLRYYAGTQLHFRVPGSDTDVAIGTLCVVAHSAQPPLTPVQSASLTRLADTITHMILERARVQRMSTHEKMTARLHAVLPTLTLANVVSRVLGVLRAAFPSCTVSHQIQLQDVVRLRGPIAVPYADFLESGLWEATELVHDLILRKQQEEPQMTPQALRAIAVRLRSFSHAFIVLETDDLKMIFDDIDVAFVAACATTICNVLLGGQLEATLAAKTHLLRGVSHELRTPIHAVVASAELLLDEARSGTAARDKIVPMLGAVREAGENLRTFVDRLVHYDTLSGVEARGVRRAMHPLAAIEREVLRAAPPCAAIIAENVLPLDGELLLTDADLLREALGALLRCAAVAADTVAAAADVVNVTAEALASASDDTDTTDTDTTAVDTDAELDTVATAVETAPSAPRVMIILRISLSPDRSALDFDVMDVTATTSGPSSPQNSTAFPVGIAAVLLPDLSVIPPPLPGEDTKTEKQRIIASALELSIASRIAAELGGSAVLVSAVNGRGAHYRLRLNDPAIVAADMTAKPSSRSSMSSYWPLLGHAGFPDFSSTPGPLTPPLADDEHLEQTSMRGRSGSSRSSPVCRAFSPSAGELNLRQDDQNVLADAPSIHGDSPRTFFRVRRGKVPLTYHTTSPSDGLPIHMTLQLDAARRHLDALGFACVEEDSAALLLVADTPSVDLPAWQIAVVIVDSNGSDSPSDDATGKHVLTGDRVVSCYTPISRFRLLAALDVALKRYCALNLRAHRPGGPTPSPTMSTPRMPFLGAPAVTVSGTPQRRTLSWPPRILIVDDNIINVNILVMYAKKRRYVHAIARDGIEAVDTYASALEGGAHPGRDDEGGDDTVDGGGVERAGAAFTLVLMDLQMPRLDGAGATRRIRDLEAEHGILPSFVYMVSGQSMAKDKAHALEMGADGYFVKPFGIRALDELIKTHFIRG</sequence>
<keyword evidence="4" id="KW-0418">Kinase</keyword>
<dbReference type="SUPFAM" id="SSF55781">
    <property type="entry name" value="GAF domain-like"/>
    <property type="match status" value="1"/>
</dbReference>
<dbReference type="Gene3D" id="1.10.287.130">
    <property type="match status" value="1"/>
</dbReference>
<keyword evidence="9" id="KW-1185">Reference proteome</keyword>
<dbReference type="CDD" id="cd00082">
    <property type="entry name" value="HisKA"/>
    <property type="match status" value="1"/>
</dbReference>
<dbReference type="InterPro" id="IPR001789">
    <property type="entry name" value="Sig_transdc_resp-reg_receiver"/>
</dbReference>
<comment type="catalytic activity">
    <reaction evidence="1">
        <text>ATP + protein L-histidine = ADP + protein N-phospho-L-histidine.</text>
        <dbReference type="EC" id="2.7.13.3"/>
    </reaction>
</comment>
<name>A0A0D7A9V2_9AGAR</name>
<evidence type="ECO:0000256" key="1">
    <source>
        <dbReference type="ARBA" id="ARBA00000085"/>
    </source>
</evidence>
<dbReference type="GO" id="GO:0000155">
    <property type="term" value="F:phosphorelay sensor kinase activity"/>
    <property type="evidence" value="ECO:0007669"/>
    <property type="project" value="InterPro"/>
</dbReference>
<feature type="modified residue" description="4-aspartylphosphate" evidence="5">
    <location>
        <position position="1053"/>
    </location>
</feature>
<dbReference type="PROSITE" id="PS50110">
    <property type="entry name" value="RESPONSE_REGULATORY"/>
    <property type="match status" value="1"/>
</dbReference>
<evidence type="ECO:0000313" key="8">
    <source>
        <dbReference type="EMBL" id="KIY47787.1"/>
    </source>
</evidence>
<keyword evidence="3" id="KW-0808">Transferase</keyword>
<organism evidence="8 9">
    <name type="scientific">Fistulina hepatica ATCC 64428</name>
    <dbReference type="NCBI Taxonomy" id="1128425"/>
    <lineage>
        <taxon>Eukaryota</taxon>
        <taxon>Fungi</taxon>
        <taxon>Dikarya</taxon>
        <taxon>Basidiomycota</taxon>
        <taxon>Agaricomycotina</taxon>
        <taxon>Agaricomycetes</taxon>
        <taxon>Agaricomycetidae</taxon>
        <taxon>Agaricales</taxon>
        <taxon>Fistulinaceae</taxon>
        <taxon>Fistulina</taxon>
    </lineage>
</organism>
<accession>A0A0D7A9V2</accession>
<dbReference type="Pfam" id="PF00072">
    <property type="entry name" value="Response_reg"/>
    <property type="match status" value="1"/>
</dbReference>
<dbReference type="SMART" id="SM00448">
    <property type="entry name" value="REC"/>
    <property type="match status" value="1"/>
</dbReference>
<dbReference type="Gene3D" id="3.30.450.40">
    <property type="match status" value="1"/>
</dbReference>
<dbReference type="GO" id="GO:0005886">
    <property type="term" value="C:plasma membrane"/>
    <property type="evidence" value="ECO:0007669"/>
    <property type="project" value="TreeGrafter"/>
</dbReference>
<dbReference type="PANTHER" id="PTHR43047">
    <property type="entry name" value="TWO-COMPONENT HISTIDINE PROTEIN KINASE"/>
    <property type="match status" value="1"/>
</dbReference>
<dbReference type="Pfam" id="PF00512">
    <property type="entry name" value="HisKA"/>
    <property type="match status" value="1"/>
</dbReference>
<feature type="domain" description="Response regulatory" evidence="7">
    <location>
        <begin position="976"/>
        <end position="1123"/>
    </location>
</feature>
<evidence type="ECO:0000259" key="7">
    <source>
        <dbReference type="PROSITE" id="PS50110"/>
    </source>
</evidence>
<dbReference type="SMART" id="SM00388">
    <property type="entry name" value="HisKA"/>
    <property type="match status" value="1"/>
</dbReference>
<feature type="compositionally biased region" description="Low complexity" evidence="6">
    <location>
        <begin position="762"/>
        <end position="773"/>
    </location>
</feature>
<dbReference type="CDD" id="cd17546">
    <property type="entry name" value="REC_hyHK_CKI1_RcsC-like"/>
    <property type="match status" value="1"/>
</dbReference>
<evidence type="ECO:0000256" key="6">
    <source>
        <dbReference type="SAM" id="MobiDB-lite"/>
    </source>
</evidence>
<feature type="region of interest" description="Disordered" evidence="6">
    <location>
        <begin position="741"/>
        <end position="776"/>
    </location>
</feature>
<dbReference type="InterPro" id="IPR036097">
    <property type="entry name" value="HisK_dim/P_sf"/>
</dbReference>
<evidence type="ECO:0000256" key="2">
    <source>
        <dbReference type="ARBA" id="ARBA00012438"/>
    </source>
</evidence>
<evidence type="ECO:0000256" key="3">
    <source>
        <dbReference type="ARBA" id="ARBA00022679"/>
    </source>
</evidence>
<dbReference type="InterPro" id="IPR003661">
    <property type="entry name" value="HisK_dim/P_dom"/>
</dbReference>
<dbReference type="EC" id="2.7.13.3" evidence="2"/>
<evidence type="ECO:0000313" key="9">
    <source>
        <dbReference type="Proteomes" id="UP000054144"/>
    </source>
</evidence>
<dbReference type="PANTHER" id="PTHR43047:SF72">
    <property type="entry name" value="OSMOSENSING HISTIDINE PROTEIN KINASE SLN1"/>
    <property type="match status" value="1"/>
</dbReference>
<proteinExistence type="predicted"/>
<dbReference type="OrthoDB" id="2015534at2759"/>
<dbReference type="SUPFAM" id="SSF47384">
    <property type="entry name" value="Homodimeric domain of signal transducing histidine kinase"/>
    <property type="match status" value="1"/>
</dbReference>
<dbReference type="InterPro" id="IPR029016">
    <property type="entry name" value="GAF-like_dom_sf"/>
</dbReference>
<evidence type="ECO:0000256" key="5">
    <source>
        <dbReference type="PROSITE-ProRule" id="PRU00169"/>
    </source>
</evidence>
<reference evidence="8 9" key="1">
    <citation type="journal article" date="2015" name="Fungal Genet. Biol.">
        <title>Evolution of novel wood decay mechanisms in Agaricales revealed by the genome sequences of Fistulina hepatica and Cylindrobasidium torrendii.</title>
        <authorList>
            <person name="Floudas D."/>
            <person name="Held B.W."/>
            <person name="Riley R."/>
            <person name="Nagy L.G."/>
            <person name="Koehler G."/>
            <person name="Ransdell A.S."/>
            <person name="Younus H."/>
            <person name="Chow J."/>
            <person name="Chiniquy J."/>
            <person name="Lipzen A."/>
            <person name="Tritt A."/>
            <person name="Sun H."/>
            <person name="Haridas S."/>
            <person name="LaButti K."/>
            <person name="Ohm R.A."/>
            <person name="Kues U."/>
            <person name="Blanchette R.A."/>
            <person name="Grigoriev I.V."/>
            <person name="Minto R.E."/>
            <person name="Hibbett D.S."/>
        </authorList>
    </citation>
    <scope>NUCLEOTIDE SEQUENCE [LARGE SCALE GENOMIC DNA]</scope>
    <source>
        <strain evidence="8 9">ATCC 64428</strain>
    </source>
</reference>
<evidence type="ECO:0000256" key="4">
    <source>
        <dbReference type="ARBA" id="ARBA00022777"/>
    </source>
</evidence>
<dbReference type="AlphaFoldDB" id="A0A0D7A9V2"/>
<dbReference type="InterPro" id="IPR011006">
    <property type="entry name" value="CheY-like_superfamily"/>
</dbReference>
<dbReference type="EMBL" id="KN881928">
    <property type="protein sequence ID" value="KIY47787.1"/>
    <property type="molecule type" value="Genomic_DNA"/>
</dbReference>
<gene>
    <name evidence="8" type="ORF">FISHEDRAFT_59391</name>
</gene>
<protein>
    <recommendedName>
        <fullName evidence="2">histidine kinase</fullName>
        <ecNumber evidence="2">2.7.13.3</ecNumber>
    </recommendedName>
</protein>
<dbReference type="Proteomes" id="UP000054144">
    <property type="component" value="Unassembled WGS sequence"/>
</dbReference>
<dbReference type="Gene3D" id="3.40.50.2300">
    <property type="match status" value="1"/>
</dbReference>